<evidence type="ECO:0000313" key="4">
    <source>
        <dbReference type="EMBL" id="WGK69514.1"/>
    </source>
</evidence>
<dbReference type="Gene3D" id="1.25.40.10">
    <property type="entry name" value="Tetratricopeptide repeat domain"/>
    <property type="match status" value="2"/>
</dbReference>
<evidence type="ECO:0000256" key="3">
    <source>
        <dbReference type="PROSITE-ProRule" id="PRU00339"/>
    </source>
</evidence>
<dbReference type="PANTHER" id="PTHR44858">
    <property type="entry name" value="TETRATRICOPEPTIDE REPEAT PROTEIN 6"/>
    <property type="match status" value="1"/>
</dbReference>
<dbReference type="InterPro" id="IPR011990">
    <property type="entry name" value="TPR-like_helical_dom_sf"/>
</dbReference>
<dbReference type="InterPro" id="IPR050498">
    <property type="entry name" value="Ycf3"/>
</dbReference>
<dbReference type="RefSeq" id="WP_326927697.1">
    <property type="nucleotide sequence ID" value="NZ_CP123443.1"/>
</dbReference>
<keyword evidence="2 3" id="KW-0802">TPR repeat</keyword>
<protein>
    <recommendedName>
        <fullName evidence="6">Tetratricopeptide repeat protein</fullName>
    </recommendedName>
</protein>
<dbReference type="PANTHER" id="PTHR44858:SF1">
    <property type="entry name" value="UDP-N-ACETYLGLUCOSAMINE--PEPTIDE N-ACETYLGLUCOSAMINYLTRANSFERASE SPINDLY-RELATED"/>
    <property type="match status" value="1"/>
</dbReference>
<dbReference type="Pfam" id="PF13181">
    <property type="entry name" value="TPR_8"/>
    <property type="match status" value="2"/>
</dbReference>
<organism evidence="4 5">
    <name type="scientific">Candidatus Haliotispira prima</name>
    <dbReference type="NCBI Taxonomy" id="3034016"/>
    <lineage>
        <taxon>Bacteria</taxon>
        <taxon>Pseudomonadati</taxon>
        <taxon>Spirochaetota</taxon>
        <taxon>Spirochaetia</taxon>
        <taxon>Spirochaetales</taxon>
        <taxon>Spirochaetaceae</taxon>
        <taxon>Candidatus Haliotispira</taxon>
    </lineage>
</organism>
<accession>A0ABY8MHQ0</accession>
<gene>
    <name evidence="4" type="ORF">P0082_01240</name>
</gene>
<sequence>MEDQPQTWFERGCEANQNDEPELALGYYLKFLKAYEKGLDPKYDESAGYAYTNIGKLFYDQNRHSEACRYLNLAIKLMPNYALARYNKSLAYYGLGSFEEVLESAAEAINLDPQYIDPHLISARVHIYIHRDFPAGMKHLAKALELDISCGEAYYLRGEALYASGKLDPAFRDFRDAMLLGLPTLRLSGKAWDYARRLSEDYYRIWNETVMKMNALPEEKRRPYDVVFIFFDCIRTKYDRERAGDDQAGDR</sequence>
<evidence type="ECO:0000313" key="5">
    <source>
        <dbReference type="Proteomes" id="UP001228690"/>
    </source>
</evidence>
<dbReference type="SUPFAM" id="SSF48452">
    <property type="entry name" value="TPR-like"/>
    <property type="match status" value="1"/>
</dbReference>
<dbReference type="Proteomes" id="UP001228690">
    <property type="component" value="Chromosome"/>
</dbReference>
<dbReference type="EMBL" id="CP123443">
    <property type="protein sequence ID" value="WGK69514.1"/>
    <property type="molecule type" value="Genomic_DNA"/>
</dbReference>
<dbReference type="SMART" id="SM00028">
    <property type="entry name" value="TPR"/>
    <property type="match status" value="4"/>
</dbReference>
<proteinExistence type="predicted"/>
<name>A0ABY8MHQ0_9SPIO</name>
<evidence type="ECO:0008006" key="6">
    <source>
        <dbReference type="Google" id="ProtNLM"/>
    </source>
</evidence>
<evidence type="ECO:0000256" key="2">
    <source>
        <dbReference type="ARBA" id="ARBA00022803"/>
    </source>
</evidence>
<dbReference type="InterPro" id="IPR019734">
    <property type="entry name" value="TPR_rpt"/>
</dbReference>
<feature type="repeat" description="TPR" evidence="3">
    <location>
        <begin position="82"/>
        <end position="115"/>
    </location>
</feature>
<keyword evidence="1" id="KW-0677">Repeat</keyword>
<keyword evidence="5" id="KW-1185">Reference proteome</keyword>
<feature type="repeat" description="TPR" evidence="3">
    <location>
        <begin position="48"/>
        <end position="81"/>
    </location>
</feature>
<reference evidence="4 5" key="1">
    <citation type="submission" date="2023-04" db="EMBL/GenBank/DDBJ databases">
        <title>Spirochaete genome identified in red abalone sample constitutes a novel genus.</title>
        <authorList>
            <person name="Sharma S.P."/>
            <person name="Purcell C.M."/>
            <person name="Hyde J.R."/>
            <person name="Severin A.J."/>
        </authorList>
    </citation>
    <scope>NUCLEOTIDE SEQUENCE [LARGE SCALE GENOMIC DNA]</scope>
    <source>
        <strain evidence="4 5">SP-2023</strain>
    </source>
</reference>
<dbReference type="PROSITE" id="PS50005">
    <property type="entry name" value="TPR"/>
    <property type="match status" value="2"/>
</dbReference>
<evidence type="ECO:0000256" key="1">
    <source>
        <dbReference type="ARBA" id="ARBA00022737"/>
    </source>
</evidence>